<evidence type="ECO:0000256" key="12">
    <source>
        <dbReference type="ARBA" id="ARBA00023122"/>
    </source>
</evidence>
<feature type="transmembrane region" description="Helical" evidence="14">
    <location>
        <begin position="213"/>
        <end position="230"/>
    </location>
</feature>
<dbReference type="PANTHER" id="PTHR39188">
    <property type="entry name" value="MEMBRANE-ASSOCIATED ZINC METALLOPROTEASE M50B"/>
    <property type="match status" value="1"/>
</dbReference>
<keyword evidence="11 14" id="KW-0482">Metalloprotease</keyword>
<feature type="domain" description="CBS" evidence="18">
    <location>
        <begin position="252"/>
        <end position="308"/>
    </location>
</feature>
<dbReference type="GO" id="GO:0046872">
    <property type="term" value="F:metal ion binding"/>
    <property type="evidence" value="ECO:0007669"/>
    <property type="project" value="UniProtKB-UniRule"/>
</dbReference>
<dbReference type="CDD" id="cd06164">
    <property type="entry name" value="S2P-M50_SpoIVFB_CBS"/>
    <property type="match status" value="1"/>
</dbReference>
<keyword evidence="10 14" id="KW-1133">Transmembrane helix</keyword>
<feature type="active site" evidence="15">
    <location>
        <position position="68"/>
    </location>
</feature>
<comment type="similarity">
    <text evidence="2 14">Belongs to the peptidase M50B family.</text>
</comment>
<evidence type="ECO:0000313" key="20">
    <source>
        <dbReference type="Proteomes" id="UP000001933"/>
    </source>
</evidence>
<evidence type="ECO:0000259" key="18">
    <source>
        <dbReference type="PROSITE" id="PS51371"/>
    </source>
</evidence>
<evidence type="ECO:0000256" key="17">
    <source>
        <dbReference type="PROSITE-ProRule" id="PRU00703"/>
    </source>
</evidence>
<feature type="binding site" evidence="16">
    <location>
        <position position="166"/>
    </location>
    <ligand>
        <name>Zn(2+)</name>
        <dbReference type="ChEBI" id="CHEBI:29105"/>
        <note>catalytic</note>
    </ligand>
</feature>
<dbReference type="RefSeq" id="WP_011418845.1">
    <property type="nucleotide sequence ID" value="NC_007759.1"/>
</dbReference>
<keyword evidence="5 14" id="KW-0812">Transmembrane</keyword>
<evidence type="ECO:0000256" key="1">
    <source>
        <dbReference type="ARBA" id="ARBA00004651"/>
    </source>
</evidence>
<gene>
    <name evidence="19" type="ORF">SYN_00323</name>
</gene>
<organism evidence="19 20">
    <name type="scientific">Syntrophus aciditrophicus (strain SB)</name>
    <dbReference type="NCBI Taxonomy" id="56780"/>
    <lineage>
        <taxon>Bacteria</taxon>
        <taxon>Pseudomonadati</taxon>
        <taxon>Thermodesulfobacteriota</taxon>
        <taxon>Syntrophia</taxon>
        <taxon>Syntrophales</taxon>
        <taxon>Syntrophaceae</taxon>
        <taxon>Syntrophus</taxon>
    </lineage>
</organism>
<evidence type="ECO:0000256" key="8">
    <source>
        <dbReference type="ARBA" id="ARBA00022801"/>
    </source>
</evidence>
<dbReference type="GO" id="GO:0005886">
    <property type="term" value="C:plasma membrane"/>
    <property type="evidence" value="ECO:0007669"/>
    <property type="project" value="UniProtKB-SubCell"/>
</dbReference>
<sequence>MFGNRITLFKLLGFEVRIDASWLLLALLVTWSLAKGVFPGSYKAAESTYWAMGVFGALGLFLSIIFHELCHSLVATRYGIPMKGITLFIFGGVAEMDDEPPSAKAEFLMAIAGPLSSLALGLTFHGVTYAGRNLGWPGSISTVTSYLGLINFVLAGFNLLPAFPLDGGRVLRSMLWGWKGNLRWATRISSSIGSTFGILLIVMGIFGLFRGNFIGGLWWLMIGLFLRNAAQMSYTQVLARKVLEGEKVRRFMVPDPITVSRALTLEEFVNDYVYRYHFKMFPVVSFDRLVGCITVRQAAEVPREEWREHTVGEIAGACTPDITVGPDEDAVRALAKMSRTTNSRLLVVEGDRLVGIVTLKDMLRFLSLKLELRDMKP</sequence>
<dbReference type="KEGG" id="sat:SYN_00323"/>
<evidence type="ECO:0000256" key="13">
    <source>
        <dbReference type="ARBA" id="ARBA00023136"/>
    </source>
</evidence>
<evidence type="ECO:0000256" key="4">
    <source>
        <dbReference type="ARBA" id="ARBA00022670"/>
    </source>
</evidence>
<evidence type="ECO:0000256" key="2">
    <source>
        <dbReference type="ARBA" id="ARBA00007931"/>
    </source>
</evidence>
<dbReference type="Gene3D" id="3.10.580.10">
    <property type="entry name" value="CBS-domain"/>
    <property type="match status" value="1"/>
</dbReference>
<dbReference type="GO" id="GO:0008237">
    <property type="term" value="F:metallopeptidase activity"/>
    <property type="evidence" value="ECO:0007669"/>
    <property type="project" value="UniProtKB-UniRule"/>
</dbReference>
<comment type="cofactor">
    <cofactor evidence="14 16">
        <name>Zn(2+)</name>
        <dbReference type="ChEBI" id="CHEBI:29105"/>
    </cofactor>
    <text evidence="14 16">Binds 1 zinc ion per subunit.</text>
</comment>
<comment type="subcellular location">
    <subcellularLocation>
        <location evidence="1 14">Cell membrane</location>
        <topology evidence="1 14">Multi-pass membrane protein</topology>
    </subcellularLocation>
</comment>
<dbReference type="InterPro" id="IPR000644">
    <property type="entry name" value="CBS_dom"/>
</dbReference>
<accession>Q2LXL5</accession>
<feature type="domain" description="CBS" evidence="18">
    <location>
        <begin position="317"/>
        <end position="372"/>
    </location>
</feature>
<dbReference type="SUPFAM" id="SSF54631">
    <property type="entry name" value="CBS-domain pair"/>
    <property type="match status" value="1"/>
</dbReference>
<feature type="transmembrane region" description="Helical" evidence="14">
    <location>
        <begin position="78"/>
        <end position="95"/>
    </location>
</feature>
<dbReference type="EMBL" id="CP000252">
    <property type="protein sequence ID" value="ABC78829.1"/>
    <property type="molecule type" value="Genomic_DNA"/>
</dbReference>
<feature type="transmembrane region" description="Helical" evidence="14">
    <location>
        <begin position="143"/>
        <end position="163"/>
    </location>
</feature>
<feature type="transmembrane region" description="Helical" evidence="14">
    <location>
        <begin position="107"/>
        <end position="131"/>
    </location>
</feature>
<evidence type="ECO:0000256" key="15">
    <source>
        <dbReference type="PIRSR" id="PIRSR006404-1"/>
    </source>
</evidence>
<feature type="transmembrane region" description="Helical" evidence="14">
    <location>
        <begin position="184"/>
        <end position="207"/>
    </location>
</feature>
<feature type="binding site" evidence="16">
    <location>
        <position position="71"/>
    </location>
    <ligand>
        <name>Zn(2+)</name>
        <dbReference type="ChEBI" id="CHEBI:29105"/>
        <note>catalytic</note>
    </ligand>
</feature>
<dbReference type="HOGENOM" id="CLU_037123_1_1_7"/>
<evidence type="ECO:0000256" key="6">
    <source>
        <dbReference type="ARBA" id="ARBA00022723"/>
    </source>
</evidence>
<keyword evidence="6 14" id="KW-0479">Metal-binding</keyword>
<keyword evidence="20" id="KW-1185">Reference proteome</keyword>
<reference evidence="19 20" key="1">
    <citation type="journal article" date="2007" name="Proc. Natl. Acad. Sci. U.S.A.">
        <title>The genome of Syntrophus aciditrophicus: life at the thermodynamic limit of microbial growth.</title>
        <authorList>
            <person name="McInerney M.J."/>
            <person name="Rohlin L."/>
            <person name="Mouttaki H."/>
            <person name="Kim U."/>
            <person name="Krupp R.S."/>
            <person name="Rios-Hernandez L."/>
            <person name="Sieber J."/>
            <person name="Struchtemeyer C.G."/>
            <person name="Bhattacharyya A."/>
            <person name="Campbell J.W."/>
            <person name="Gunsalus R.P."/>
        </authorList>
    </citation>
    <scope>NUCLEOTIDE SEQUENCE [LARGE SCALE GENOMIC DNA]</scope>
    <source>
        <strain evidence="19 20">SB</strain>
    </source>
</reference>
<feature type="transmembrane region" description="Helical" evidence="14">
    <location>
        <begin position="49"/>
        <end position="66"/>
    </location>
</feature>
<feature type="transmembrane region" description="Helical" evidence="14">
    <location>
        <begin position="20"/>
        <end position="37"/>
    </location>
</feature>
<keyword evidence="3 14" id="KW-1003">Cell membrane</keyword>
<dbReference type="Pfam" id="PF00571">
    <property type="entry name" value="CBS"/>
    <property type="match status" value="2"/>
</dbReference>
<dbReference type="PIRSF" id="PIRSF006404">
    <property type="entry name" value="UCP006404_Pept_M50_CBS"/>
    <property type="match status" value="1"/>
</dbReference>
<evidence type="ECO:0000256" key="10">
    <source>
        <dbReference type="ARBA" id="ARBA00022989"/>
    </source>
</evidence>
<dbReference type="AlphaFoldDB" id="Q2LXL5"/>
<name>Q2LXL5_SYNAS</name>
<dbReference type="Pfam" id="PF02163">
    <property type="entry name" value="Peptidase_M50"/>
    <property type="match status" value="2"/>
</dbReference>
<dbReference type="eggNOG" id="COG0517">
    <property type="taxonomic scope" value="Bacteria"/>
</dbReference>
<feature type="binding site" evidence="16">
    <location>
        <position position="67"/>
    </location>
    <ligand>
        <name>Zn(2+)</name>
        <dbReference type="ChEBI" id="CHEBI:29105"/>
        <note>catalytic</note>
    </ligand>
</feature>
<keyword evidence="13 14" id="KW-0472">Membrane</keyword>
<dbReference type="PANTHER" id="PTHR39188:SF3">
    <property type="entry name" value="STAGE IV SPORULATION PROTEIN FB"/>
    <property type="match status" value="1"/>
</dbReference>
<dbReference type="OrthoDB" id="9781963at2"/>
<dbReference type="SMART" id="SM00116">
    <property type="entry name" value="CBS"/>
    <property type="match status" value="2"/>
</dbReference>
<dbReference type="PROSITE" id="PS51371">
    <property type="entry name" value="CBS"/>
    <property type="match status" value="2"/>
</dbReference>
<dbReference type="eggNOG" id="COG1994">
    <property type="taxonomic scope" value="Bacteria"/>
</dbReference>
<evidence type="ECO:0000313" key="19">
    <source>
        <dbReference type="EMBL" id="ABC78829.1"/>
    </source>
</evidence>
<dbReference type="Proteomes" id="UP000001933">
    <property type="component" value="Chromosome"/>
</dbReference>
<keyword evidence="4 14" id="KW-0645">Protease</keyword>
<dbReference type="InterPro" id="IPR046342">
    <property type="entry name" value="CBS_dom_sf"/>
</dbReference>
<evidence type="ECO:0000256" key="7">
    <source>
        <dbReference type="ARBA" id="ARBA00022737"/>
    </source>
</evidence>
<dbReference type="InParanoid" id="Q2LXL5"/>
<dbReference type="GO" id="GO:0006508">
    <property type="term" value="P:proteolysis"/>
    <property type="evidence" value="ECO:0007669"/>
    <property type="project" value="UniProtKB-KW"/>
</dbReference>
<dbReference type="STRING" id="56780.SYN_00323"/>
<dbReference type="InterPro" id="IPR016483">
    <property type="entry name" value="UCP006404_Pept_M50_CBS"/>
</dbReference>
<keyword evidence="12 17" id="KW-0129">CBS domain</keyword>
<evidence type="ECO:0000256" key="16">
    <source>
        <dbReference type="PIRSR" id="PIRSR006404-2"/>
    </source>
</evidence>
<evidence type="ECO:0000256" key="5">
    <source>
        <dbReference type="ARBA" id="ARBA00022692"/>
    </source>
</evidence>
<keyword evidence="7" id="KW-0677">Repeat</keyword>
<evidence type="ECO:0000256" key="14">
    <source>
        <dbReference type="PIRNR" id="PIRNR006404"/>
    </source>
</evidence>
<evidence type="ECO:0000256" key="9">
    <source>
        <dbReference type="ARBA" id="ARBA00022833"/>
    </source>
</evidence>
<protein>
    <recommendedName>
        <fullName evidence="14">Zinc metalloprotease</fullName>
    </recommendedName>
</protein>
<dbReference type="InterPro" id="IPR008915">
    <property type="entry name" value="Peptidase_M50"/>
</dbReference>
<keyword evidence="9 14" id="KW-0862">Zinc</keyword>
<evidence type="ECO:0000256" key="11">
    <source>
        <dbReference type="ARBA" id="ARBA00023049"/>
    </source>
</evidence>
<proteinExistence type="inferred from homology"/>
<evidence type="ECO:0000256" key="3">
    <source>
        <dbReference type="ARBA" id="ARBA00022475"/>
    </source>
</evidence>
<keyword evidence="8 14" id="KW-0378">Hydrolase</keyword>